<evidence type="ECO:0000256" key="3">
    <source>
        <dbReference type="ARBA" id="ARBA00022574"/>
    </source>
</evidence>
<keyword evidence="5" id="KW-0539">Nucleus</keyword>
<feature type="domain" description="TFIID subunit TAF5 NTD2" evidence="8">
    <location>
        <begin position="49"/>
        <end position="176"/>
    </location>
</feature>
<dbReference type="PROSITE" id="PS50294">
    <property type="entry name" value="WD_REPEATS_REGION"/>
    <property type="match status" value="4"/>
</dbReference>
<dbReference type="InterPro" id="IPR037264">
    <property type="entry name" value="TFIID_NTD2_sf"/>
</dbReference>
<evidence type="ECO:0000313" key="9">
    <source>
        <dbReference type="EMBL" id="VUZ52637.1"/>
    </source>
</evidence>
<organism evidence="9 10">
    <name type="scientific">Hymenolepis diminuta</name>
    <name type="common">Rat tapeworm</name>
    <dbReference type="NCBI Taxonomy" id="6216"/>
    <lineage>
        <taxon>Eukaryota</taxon>
        <taxon>Metazoa</taxon>
        <taxon>Spiralia</taxon>
        <taxon>Lophotrochozoa</taxon>
        <taxon>Platyhelminthes</taxon>
        <taxon>Cestoda</taxon>
        <taxon>Eucestoda</taxon>
        <taxon>Cyclophyllidea</taxon>
        <taxon>Hymenolepididae</taxon>
        <taxon>Hymenolepis</taxon>
    </lineage>
</organism>
<dbReference type="InterPro" id="IPR015943">
    <property type="entry name" value="WD40/YVTN_repeat-like_dom_sf"/>
</dbReference>
<keyword evidence="10" id="KW-1185">Reference proteome</keyword>
<proteinExistence type="inferred from homology"/>
<feature type="repeat" description="WD" evidence="6">
    <location>
        <begin position="607"/>
        <end position="633"/>
    </location>
</feature>
<name>A0A564YZC1_HYMDI</name>
<dbReference type="Pfam" id="PF04494">
    <property type="entry name" value="TFIID_NTD2"/>
    <property type="match status" value="1"/>
</dbReference>
<feature type="compositionally biased region" description="Polar residues" evidence="7">
    <location>
        <begin position="227"/>
        <end position="238"/>
    </location>
</feature>
<dbReference type="InterPro" id="IPR020472">
    <property type="entry name" value="WD40_PAC1"/>
</dbReference>
<accession>A0A564YZC1</accession>
<dbReference type="AlphaFoldDB" id="A0A564YZC1"/>
<sequence length="716" mass="78019">SVDSEVLQALKILQKYNFKEAEAILKKEAGLNDNATAEEFLEFKAEATDDPHLFASAYDEVIKFIDSCTDEHKLELSGLSYPIFVQLYMRLISGGYTTEALALMSKYRIYQDDFYQQDIDSLANITETNHLFTNPIVEIFRASDFSISVASLSHSLFRRFIREKGLSIIQSIVKDQLQIEVVDGPPRTRLQLYARRGAIFGESRRDANTSAVLCGLLKDPAAELDTPDTNDGVNATQDNDQEVTPKKKKKREMTSIGNKTSKYSDSKGQLKSPPLDRIPLPTISETYLDQRRTLHREINQITRGILQSDVNPKTSALLYTICNAQPGESAVSIRRGGVGAVAFSEDMGMLAGGMGSGRIRIWALGAQSLRQMLPPEKLEELDLNDSRIKSKMLHDGDGEPQPSRDLIGHQDAVHGVAFSPDGQLVASASADGTLRLWSTIIWAGALCVWREHITPLWCVDFAPVYGHYMATGGSDRTARLYACDHAPQPLRIFSGHKSDVTSVAFHPNVNYLATGSADRAVRIFDVRSGKCCRTYTGHKGTVQSLAFSPCGRYLASGGWCGAICLWDIGSGSQIGQLGGDTAMFGTKSSGATISSSTSPGEIITGPISCLKFSPDGSKLASGGMEGAVRMWNIGTKLSSEEVNSGPSLLGFYSAAKDESSRGSAVLEGNSFYNVVGGYEVSRKCLQDAFFTRKTTVLAVQFAHPYLLLAAGPFNQI</sequence>
<dbReference type="Gene3D" id="1.25.40.500">
    <property type="entry name" value="TFIID subunit TAF5, NTD2 domain"/>
    <property type="match status" value="1"/>
</dbReference>
<dbReference type="Gene3D" id="2.130.10.10">
    <property type="entry name" value="YVTN repeat-like/Quinoprotein amine dehydrogenase"/>
    <property type="match status" value="3"/>
</dbReference>
<dbReference type="PANTHER" id="PTHR19879">
    <property type="entry name" value="TRANSCRIPTION INITIATION FACTOR TFIID"/>
    <property type="match status" value="1"/>
</dbReference>
<evidence type="ECO:0000256" key="6">
    <source>
        <dbReference type="PROSITE-ProRule" id="PRU00221"/>
    </source>
</evidence>
<dbReference type="EMBL" id="CABIJS010000510">
    <property type="protein sequence ID" value="VUZ52637.1"/>
    <property type="molecule type" value="Genomic_DNA"/>
</dbReference>
<dbReference type="CDD" id="cd00200">
    <property type="entry name" value="WD40"/>
    <property type="match status" value="1"/>
</dbReference>
<dbReference type="SMART" id="SM00320">
    <property type="entry name" value="WD40"/>
    <property type="match status" value="6"/>
</dbReference>
<keyword evidence="4" id="KW-0677">Repeat</keyword>
<evidence type="ECO:0000313" key="10">
    <source>
        <dbReference type="Proteomes" id="UP000321570"/>
    </source>
</evidence>
<feature type="non-terminal residue" evidence="9">
    <location>
        <position position="1"/>
    </location>
</feature>
<dbReference type="Pfam" id="PF00400">
    <property type="entry name" value="WD40"/>
    <property type="match status" value="5"/>
</dbReference>
<evidence type="ECO:0000256" key="4">
    <source>
        <dbReference type="ARBA" id="ARBA00022737"/>
    </source>
</evidence>
<evidence type="ECO:0000256" key="2">
    <source>
        <dbReference type="ARBA" id="ARBA00009435"/>
    </source>
</evidence>
<dbReference type="SUPFAM" id="SSF160897">
    <property type="entry name" value="Taf5 N-terminal domain-like"/>
    <property type="match status" value="1"/>
</dbReference>
<dbReference type="Proteomes" id="UP000321570">
    <property type="component" value="Unassembled WGS sequence"/>
</dbReference>
<feature type="repeat" description="WD" evidence="6">
    <location>
        <begin position="406"/>
        <end position="438"/>
    </location>
</feature>
<dbReference type="SUPFAM" id="SSF50978">
    <property type="entry name" value="WD40 repeat-like"/>
    <property type="match status" value="1"/>
</dbReference>
<dbReference type="PROSITE" id="PS50082">
    <property type="entry name" value="WD_REPEATS_2"/>
    <property type="match status" value="4"/>
</dbReference>
<dbReference type="PANTHER" id="PTHR19879:SF1">
    <property type="entry name" value="CANNONBALL-RELATED"/>
    <property type="match status" value="1"/>
</dbReference>
<dbReference type="GO" id="GO:0006367">
    <property type="term" value="P:transcription initiation at RNA polymerase II promoter"/>
    <property type="evidence" value="ECO:0007669"/>
    <property type="project" value="TreeGrafter"/>
</dbReference>
<evidence type="ECO:0000259" key="8">
    <source>
        <dbReference type="Pfam" id="PF04494"/>
    </source>
</evidence>
<protein>
    <recommendedName>
        <fullName evidence="8">TFIID subunit TAF5 NTD2 domain-containing protein</fullName>
    </recommendedName>
</protein>
<dbReference type="InterPro" id="IPR036322">
    <property type="entry name" value="WD40_repeat_dom_sf"/>
</dbReference>
<evidence type="ECO:0000256" key="1">
    <source>
        <dbReference type="ARBA" id="ARBA00004123"/>
    </source>
</evidence>
<dbReference type="PRINTS" id="PR00320">
    <property type="entry name" value="GPROTEINBRPT"/>
</dbReference>
<comment type="similarity">
    <text evidence="2">Belongs to the WD repeat TAF5 family.</text>
</comment>
<dbReference type="GO" id="GO:0005669">
    <property type="term" value="C:transcription factor TFIID complex"/>
    <property type="evidence" value="ECO:0007669"/>
    <property type="project" value="TreeGrafter"/>
</dbReference>
<dbReference type="InterPro" id="IPR001680">
    <property type="entry name" value="WD40_rpt"/>
</dbReference>
<feature type="region of interest" description="Disordered" evidence="7">
    <location>
        <begin position="224"/>
        <end position="278"/>
    </location>
</feature>
<dbReference type="InterPro" id="IPR007582">
    <property type="entry name" value="TFIID_NTD2"/>
</dbReference>
<keyword evidence="3 6" id="KW-0853">WD repeat</keyword>
<comment type="subcellular location">
    <subcellularLocation>
        <location evidence="1">Nucleus</location>
    </subcellularLocation>
</comment>
<feature type="compositionally biased region" description="Polar residues" evidence="7">
    <location>
        <begin position="255"/>
        <end position="269"/>
    </location>
</feature>
<feature type="repeat" description="WD" evidence="6">
    <location>
        <begin position="535"/>
        <end position="576"/>
    </location>
</feature>
<feature type="repeat" description="WD" evidence="6">
    <location>
        <begin position="493"/>
        <end position="534"/>
    </location>
</feature>
<evidence type="ECO:0000256" key="5">
    <source>
        <dbReference type="ARBA" id="ARBA00023242"/>
    </source>
</evidence>
<reference evidence="9 10" key="1">
    <citation type="submission" date="2019-07" db="EMBL/GenBank/DDBJ databases">
        <authorList>
            <person name="Jastrzebski P J."/>
            <person name="Paukszto L."/>
            <person name="Jastrzebski P J."/>
        </authorList>
    </citation>
    <scope>NUCLEOTIDE SEQUENCE [LARGE SCALE GENOMIC DNA]</scope>
    <source>
        <strain evidence="9 10">WMS-il1</strain>
    </source>
</reference>
<dbReference type="GO" id="GO:0016251">
    <property type="term" value="F:RNA polymerase II general transcription initiation factor activity"/>
    <property type="evidence" value="ECO:0007669"/>
    <property type="project" value="TreeGrafter"/>
</dbReference>
<evidence type="ECO:0000256" key="7">
    <source>
        <dbReference type="SAM" id="MobiDB-lite"/>
    </source>
</evidence>
<gene>
    <name evidence="9" type="ORF">WMSIL1_LOCUS11049</name>
</gene>
<dbReference type="CDD" id="cd08044">
    <property type="entry name" value="TAF5_NTD2"/>
    <property type="match status" value="1"/>
</dbReference>